<evidence type="ECO:0000313" key="2">
    <source>
        <dbReference type="EMBL" id="MBC1522023.1"/>
    </source>
</evidence>
<evidence type="ECO:0000256" key="1">
    <source>
        <dbReference type="SAM" id="Phobius"/>
    </source>
</evidence>
<proteinExistence type="predicted"/>
<feature type="transmembrane region" description="Helical" evidence="1">
    <location>
        <begin position="12"/>
        <end position="32"/>
    </location>
</feature>
<organism evidence="2 3">
    <name type="scientific">Listeria aquatica</name>
    <dbReference type="NCBI Taxonomy" id="1494960"/>
    <lineage>
        <taxon>Bacteria</taxon>
        <taxon>Bacillati</taxon>
        <taxon>Bacillota</taxon>
        <taxon>Bacilli</taxon>
        <taxon>Bacillales</taxon>
        <taxon>Listeriaceae</taxon>
        <taxon>Listeria</taxon>
    </lineage>
</organism>
<evidence type="ECO:0000313" key="3">
    <source>
        <dbReference type="Proteomes" id="UP000559885"/>
    </source>
</evidence>
<feature type="transmembrane region" description="Helical" evidence="1">
    <location>
        <begin position="44"/>
        <end position="62"/>
    </location>
</feature>
<feature type="transmembrane region" description="Helical" evidence="1">
    <location>
        <begin position="103"/>
        <end position="124"/>
    </location>
</feature>
<dbReference type="AlphaFoldDB" id="A0A841ZPD2"/>
<feature type="transmembrane region" description="Helical" evidence="1">
    <location>
        <begin position="249"/>
        <end position="270"/>
    </location>
</feature>
<feature type="transmembrane region" description="Helical" evidence="1">
    <location>
        <begin position="145"/>
        <end position="166"/>
    </location>
</feature>
<gene>
    <name evidence="2" type="ORF">HB912_10240</name>
</gene>
<dbReference type="Proteomes" id="UP000559885">
    <property type="component" value="Unassembled WGS sequence"/>
</dbReference>
<accession>A0A841ZPD2</accession>
<keyword evidence="1" id="KW-1133">Transmembrane helix</keyword>
<feature type="transmembrane region" description="Helical" evidence="1">
    <location>
        <begin position="209"/>
        <end position="229"/>
    </location>
</feature>
<feature type="transmembrane region" description="Helical" evidence="1">
    <location>
        <begin position="69"/>
        <end position="91"/>
    </location>
</feature>
<name>A0A841ZPD2_9LIST</name>
<dbReference type="EMBL" id="JAARRM010000004">
    <property type="protein sequence ID" value="MBC1522023.1"/>
    <property type="molecule type" value="Genomic_DNA"/>
</dbReference>
<keyword evidence="1" id="KW-0472">Membrane</keyword>
<protein>
    <submittedName>
        <fullName evidence="2">Uncharacterized protein</fullName>
    </submittedName>
</protein>
<dbReference type="RefSeq" id="WP_185374327.1">
    <property type="nucleotide sequence ID" value="NZ_JAARRM010000004.1"/>
</dbReference>
<comment type="caution">
    <text evidence="2">The sequence shown here is derived from an EMBL/GenBank/DDBJ whole genome shotgun (WGS) entry which is preliminary data.</text>
</comment>
<reference evidence="2 3" key="1">
    <citation type="submission" date="2020-03" db="EMBL/GenBank/DDBJ databases">
        <title>Soil Listeria distribution.</title>
        <authorList>
            <person name="Liao J."/>
            <person name="Wiedmann M."/>
        </authorList>
    </citation>
    <scope>NUCLEOTIDE SEQUENCE [LARGE SCALE GENOMIC DNA]</scope>
    <source>
        <strain evidence="2 3">FSL L7-1507</strain>
    </source>
</reference>
<keyword evidence="1" id="KW-0812">Transmembrane</keyword>
<feature type="transmembrane region" description="Helical" evidence="1">
    <location>
        <begin position="186"/>
        <end position="204"/>
    </location>
</feature>
<sequence length="275" mass="31049">MTERARKISASIIFMLGFTQFYSFLSAAYGYFASEEGYDFIWNYWVIGLFMLLLVGAGFLLLKSHPTRIPALIVLLSFVVFQGLSTYFYQIKPLSELKQKMPFNYTNLILTVLAFALFVVLLFIRMSDSTSSVLQSEAWKTKWRISGAITALLAAGLAIWALIIIVMEYSSPAKNNPFLFSNDFDAVFAGVCIILLILAAIWTFRKGSYLLAGIVLGIGFIYLTNYFWFDEWMRYAAKNGLKFGNGENRIFGINLLIALFATLSGVFQLVGKKRT</sequence>